<keyword evidence="1" id="KW-0808">Transferase</keyword>
<protein>
    <submittedName>
        <fullName evidence="1">DegT/DnrJ/EryC1/StrS aminotransferase family protein</fullName>
    </submittedName>
</protein>
<dbReference type="RefSeq" id="WP_025531689.1">
    <property type="nucleotide sequence ID" value="NZ_QTJW01000013.1"/>
</dbReference>
<dbReference type="InterPro" id="IPR015424">
    <property type="entry name" value="PyrdxlP-dep_Trfase"/>
</dbReference>
<dbReference type="InterPro" id="IPR015422">
    <property type="entry name" value="PyrdxlP-dep_Trfase_small"/>
</dbReference>
<organism evidence="1 2">
    <name type="scientific">Hungatella hathewayi</name>
    <dbReference type="NCBI Taxonomy" id="154046"/>
    <lineage>
        <taxon>Bacteria</taxon>
        <taxon>Bacillati</taxon>
        <taxon>Bacillota</taxon>
        <taxon>Clostridia</taxon>
        <taxon>Lachnospirales</taxon>
        <taxon>Lachnospiraceae</taxon>
        <taxon>Hungatella</taxon>
    </lineage>
</organism>
<dbReference type="Gene3D" id="3.90.1150.10">
    <property type="entry name" value="Aspartate Aminotransferase, domain 1"/>
    <property type="match status" value="1"/>
</dbReference>
<proteinExistence type="predicted"/>
<dbReference type="EMBL" id="QTJW01000013">
    <property type="protein sequence ID" value="RGD68916.1"/>
    <property type="molecule type" value="Genomic_DNA"/>
</dbReference>
<evidence type="ECO:0000313" key="2">
    <source>
        <dbReference type="Proteomes" id="UP000261023"/>
    </source>
</evidence>
<dbReference type="SUPFAM" id="SSF53383">
    <property type="entry name" value="PLP-dependent transferases"/>
    <property type="match status" value="1"/>
</dbReference>
<dbReference type="Proteomes" id="UP000261023">
    <property type="component" value="Unassembled WGS sequence"/>
</dbReference>
<comment type="caution">
    <text evidence="1">The sequence shown here is derived from an EMBL/GenBank/DDBJ whole genome shotgun (WGS) entry which is preliminary data.</text>
</comment>
<sequence length="343" mass="40490">MEIGSEFWEADSLTGRKKYFLSGRTALEYIIRDILEDYRIESVLLPGYCCHTMIEPFSRHGISVRFYDVFYDKSRGLCADIPERQNNEIFYYMTYFGFSNIAGVNMNEIRKAYDVIIEDKTHSWLEKGLESYADYTYASYRKWTGFYGIAEANKRVGNFKPIEGGIGETYSKMRKTAMFMKKRYIEAGTDNKELFLARFDEAEAFLEKDYVGYIPTEECLLQLVNTDFEFIKGRRRRNADILLWGLSGMRSCTLLHKSRNEDDTPLFVPILVNGNRDALRKYLIDNQVYCPVHWPLSDYHRRLSERGKIIYEEELSLVCDQRYGEEDMEKVVKLIRDYFNERT</sequence>
<dbReference type="OrthoDB" id="8955051at2"/>
<dbReference type="GO" id="GO:0008483">
    <property type="term" value="F:transaminase activity"/>
    <property type="evidence" value="ECO:0007669"/>
    <property type="project" value="UniProtKB-KW"/>
</dbReference>
<keyword evidence="1" id="KW-0032">Aminotransferase</keyword>
<reference evidence="1 2" key="1">
    <citation type="submission" date="2018-08" db="EMBL/GenBank/DDBJ databases">
        <title>A genome reference for cultivated species of the human gut microbiota.</title>
        <authorList>
            <person name="Zou Y."/>
            <person name="Xue W."/>
            <person name="Luo G."/>
        </authorList>
    </citation>
    <scope>NUCLEOTIDE SEQUENCE [LARGE SCALE GENOMIC DNA]</scope>
    <source>
        <strain evidence="1 2">AF19-13AC</strain>
    </source>
</reference>
<name>A0A3E3DIS7_9FIRM</name>
<dbReference type="AlphaFoldDB" id="A0A3E3DIS7"/>
<evidence type="ECO:0000313" key="1">
    <source>
        <dbReference type="EMBL" id="RGD68916.1"/>
    </source>
</evidence>
<accession>A0A3E3DIS7</accession>
<gene>
    <name evidence="1" type="ORF">DWX31_19265</name>
</gene>